<name>A0AAW9FNE9_9HYPH</name>
<reference evidence="1" key="1">
    <citation type="journal article" date="2023" name="Phytobiomes J">
        <title>Deciphering the key players within the bacterial microbiota associated with aerial crown gall tumors on rhododendron: Insights into the gallobiome.</title>
        <authorList>
            <person name="Kuzmanovic N."/>
            <person name="Nesme J."/>
            <person name="Wolf J."/>
            <person name="Neumann-Schaal M."/>
            <person name="Petersen J."/>
            <person name="Fernandez-Gnecco G."/>
            <person name="Sproeer C."/>
            <person name="Bunk B."/>
            <person name="Overmann J."/>
            <person name="Sorensen S.J."/>
            <person name="Idczak E."/>
            <person name="Smalla K."/>
        </authorList>
    </citation>
    <scope>NUCLEOTIDE SEQUENCE</scope>
    <source>
        <strain evidence="1">Rho-11.1</strain>
    </source>
</reference>
<organism evidence="1">
    <name type="scientific">Agrobacterium rosae</name>
    <dbReference type="NCBI Taxonomy" id="1972867"/>
    <lineage>
        <taxon>Bacteria</taxon>
        <taxon>Pseudomonadati</taxon>
        <taxon>Pseudomonadota</taxon>
        <taxon>Alphaproteobacteria</taxon>
        <taxon>Hyphomicrobiales</taxon>
        <taxon>Rhizobiaceae</taxon>
        <taxon>Rhizobium/Agrobacterium group</taxon>
        <taxon>Agrobacterium</taxon>
    </lineage>
</organism>
<dbReference type="AlphaFoldDB" id="A0AAW9FNE9"/>
<evidence type="ECO:0000313" key="1">
    <source>
        <dbReference type="EMBL" id="MDX8304398.1"/>
    </source>
</evidence>
<gene>
    <name evidence="1" type="ORF">RMR22_19230</name>
</gene>
<dbReference type="EMBL" id="JAVRAF010000007">
    <property type="protein sequence ID" value="MDX8304398.1"/>
    <property type="molecule type" value="Genomic_DNA"/>
</dbReference>
<comment type="caution">
    <text evidence="1">The sequence shown here is derived from an EMBL/GenBank/DDBJ whole genome shotgun (WGS) entry which is preliminary data.</text>
</comment>
<dbReference type="RefSeq" id="WP_320203136.1">
    <property type="nucleotide sequence ID" value="NZ_CP192782.1"/>
</dbReference>
<accession>A0AAW9FNE9</accession>
<protein>
    <submittedName>
        <fullName evidence="1">Uncharacterized protein</fullName>
    </submittedName>
</protein>
<proteinExistence type="predicted"/>
<sequence length="66" mass="7170">MPLSIASRMLMIGPISDTDANAARPTVEAWAARAESLTTFFNQTLSAETSPITAFVSSEILWRKPT</sequence>